<feature type="transmembrane region" description="Helical" evidence="1">
    <location>
        <begin position="7"/>
        <end position="30"/>
    </location>
</feature>
<keyword evidence="3" id="KW-1185">Reference proteome</keyword>
<dbReference type="OrthoDB" id="291269at2"/>
<evidence type="ECO:0000256" key="1">
    <source>
        <dbReference type="SAM" id="Phobius"/>
    </source>
</evidence>
<evidence type="ECO:0000313" key="3">
    <source>
        <dbReference type="Proteomes" id="UP000320421"/>
    </source>
</evidence>
<keyword evidence="1" id="KW-0812">Transmembrane</keyword>
<accession>A0A517PTC8</accession>
<reference evidence="2 3" key="1">
    <citation type="submission" date="2019-02" db="EMBL/GenBank/DDBJ databases">
        <title>Deep-cultivation of Planctomycetes and their phenomic and genomic characterization uncovers novel biology.</title>
        <authorList>
            <person name="Wiegand S."/>
            <person name="Jogler M."/>
            <person name="Boedeker C."/>
            <person name="Pinto D."/>
            <person name="Vollmers J."/>
            <person name="Rivas-Marin E."/>
            <person name="Kohn T."/>
            <person name="Peeters S.H."/>
            <person name="Heuer A."/>
            <person name="Rast P."/>
            <person name="Oberbeckmann S."/>
            <person name="Bunk B."/>
            <person name="Jeske O."/>
            <person name="Meyerdierks A."/>
            <person name="Storesund J.E."/>
            <person name="Kallscheuer N."/>
            <person name="Luecker S."/>
            <person name="Lage O.M."/>
            <person name="Pohl T."/>
            <person name="Merkel B.J."/>
            <person name="Hornburger P."/>
            <person name="Mueller R.-W."/>
            <person name="Bruemmer F."/>
            <person name="Labrenz M."/>
            <person name="Spormann A.M."/>
            <person name="Op den Camp H."/>
            <person name="Overmann J."/>
            <person name="Amann R."/>
            <person name="Jetten M.S.M."/>
            <person name="Mascher T."/>
            <person name="Medema M.H."/>
            <person name="Devos D.P."/>
            <person name="Kaster A.-K."/>
            <person name="Ovreas L."/>
            <person name="Rohde M."/>
            <person name="Galperin M.Y."/>
            <person name="Jogler C."/>
        </authorList>
    </citation>
    <scope>NUCLEOTIDE SEQUENCE [LARGE SCALE GENOMIC DNA]</scope>
    <source>
        <strain evidence="2 3">HG66A1</strain>
    </source>
</reference>
<sequence>MKQKKIIAISSLGFLTAIWFVAVDWSWFVFECHDCGCFKDVLKYRVFEIPVHETILEHQSVTQRVGIDLGVPCPHERKEYWHKHRHRGLCICADPCINGVYRLAADDGWYTDGVSTKIADLALKEPHVRSEYSKRVLQEHQYEFVKTILEKAGAY</sequence>
<dbReference type="EMBL" id="CP036266">
    <property type="protein sequence ID" value="QDT22603.1"/>
    <property type="molecule type" value="Genomic_DNA"/>
</dbReference>
<protein>
    <submittedName>
        <fullName evidence="2">Uncharacterized protein</fullName>
    </submittedName>
</protein>
<organism evidence="2 3">
    <name type="scientific">Gimesia chilikensis</name>
    <dbReference type="NCBI Taxonomy" id="2605989"/>
    <lineage>
        <taxon>Bacteria</taxon>
        <taxon>Pseudomonadati</taxon>
        <taxon>Planctomycetota</taxon>
        <taxon>Planctomycetia</taxon>
        <taxon>Planctomycetales</taxon>
        <taxon>Planctomycetaceae</taxon>
        <taxon>Gimesia</taxon>
    </lineage>
</organism>
<dbReference type="RefSeq" id="WP_145188739.1">
    <property type="nucleotide sequence ID" value="NZ_CP036266.1"/>
</dbReference>
<evidence type="ECO:0000313" key="2">
    <source>
        <dbReference type="EMBL" id="QDT22603.1"/>
    </source>
</evidence>
<keyword evidence="1" id="KW-1133">Transmembrane helix</keyword>
<keyword evidence="1" id="KW-0472">Membrane</keyword>
<dbReference type="Proteomes" id="UP000320421">
    <property type="component" value="Chromosome"/>
</dbReference>
<name>A0A517PTC8_9PLAN</name>
<proteinExistence type="predicted"/>
<gene>
    <name evidence="2" type="ORF">HG66A1_44110</name>
</gene>
<dbReference type="AlphaFoldDB" id="A0A517PTC8"/>